<keyword evidence="4 5" id="KW-0067">ATP-binding</keyword>
<feature type="domain" description="Protein kinase" evidence="6">
    <location>
        <begin position="10"/>
        <end position="176"/>
    </location>
</feature>
<dbReference type="PANTHER" id="PTHR43289">
    <property type="entry name" value="MITOGEN-ACTIVATED PROTEIN KINASE KINASE KINASE 20-RELATED"/>
    <property type="match status" value="1"/>
</dbReference>
<dbReference type="InterPro" id="IPR008271">
    <property type="entry name" value="Ser/Thr_kinase_AS"/>
</dbReference>
<dbReference type="InterPro" id="IPR011009">
    <property type="entry name" value="Kinase-like_dom_sf"/>
</dbReference>
<keyword evidence="3 7" id="KW-0418">Kinase</keyword>
<dbReference type="EMBL" id="VIWT01000004">
    <property type="protein sequence ID" value="TWF82529.1"/>
    <property type="molecule type" value="Genomic_DNA"/>
</dbReference>
<evidence type="ECO:0000256" key="2">
    <source>
        <dbReference type="ARBA" id="ARBA00022741"/>
    </source>
</evidence>
<dbReference type="Pfam" id="PF00069">
    <property type="entry name" value="Pkinase"/>
    <property type="match status" value="1"/>
</dbReference>
<comment type="caution">
    <text evidence="7">The sequence shown here is derived from an EMBL/GenBank/DDBJ whole genome shotgun (WGS) entry which is preliminary data.</text>
</comment>
<evidence type="ECO:0000256" key="1">
    <source>
        <dbReference type="ARBA" id="ARBA00022679"/>
    </source>
</evidence>
<dbReference type="CDD" id="cd14014">
    <property type="entry name" value="STKc_PknB_like"/>
    <property type="match status" value="1"/>
</dbReference>
<evidence type="ECO:0000256" key="5">
    <source>
        <dbReference type="PROSITE-ProRule" id="PRU10141"/>
    </source>
</evidence>
<dbReference type="InterPro" id="IPR000719">
    <property type="entry name" value="Prot_kinase_dom"/>
</dbReference>
<dbReference type="AlphaFoldDB" id="A0A561T610"/>
<dbReference type="Proteomes" id="UP000317940">
    <property type="component" value="Unassembled WGS sequence"/>
</dbReference>
<dbReference type="SMART" id="SM00220">
    <property type="entry name" value="S_TKc"/>
    <property type="match status" value="1"/>
</dbReference>
<dbReference type="PROSITE" id="PS50011">
    <property type="entry name" value="PROTEIN_KINASE_DOM"/>
    <property type="match status" value="1"/>
</dbReference>
<gene>
    <name evidence="7" type="ORF">FHX73_1411</name>
</gene>
<dbReference type="PROSITE" id="PS00108">
    <property type="entry name" value="PROTEIN_KINASE_ST"/>
    <property type="match status" value="1"/>
</dbReference>
<dbReference type="RefSeq" id="WP_246214060.1">
    <property type="nucleotide sequence ID" value="NZ_BAAAMZ010000002.1"/>
</dbReference>
<sequence length="176" mass="19071">MANPELIGPYRPLERIGAGGMGTVYYCLHPDTGRPLAVKVLHAEHAQDPEHRKRFAREVTLLRKIEGPYLVPLVDAGPQAEQPWLATDYVAGNTLSQHVQAHGPLTGENLMTFAAATAHALACIHWAGVAHRDLKPSNVILAGDGPRVLDFGIAHQLDATAVTATRRPSPPPTRHR</sequence>
<keyword evidence="2 5" id="KW-0547">Nucleotide-binding</keyword>
<evidence type="ECO:0000259" key="6">
    <source>
        <dbReference type="PROSITE" id="PS50011"/>
    </source>
</evidence>
<dbReference type="PROSITE" id="PS00107">
    <property type="entry name" value="PROTEIN_KINASE_ATP"/>
    <property type="match status" value="1"/>
</dbReference>
<dbReference type="SUPFAM" id="SSF56112">
    <property type="entry name" value="Protein kinase-like (PK-like)"/>
    <property type="match status" value="1"/>
</dbReference>
<evidence type="ECO:0000313" key="7">
    <source>
        <dbReference type="EMBL" id="TWF82529.1"/>
    </source>
</evidence>
<reference evidence="7 8" key="1">
    <citation type="submission" date="2019-06" db="EMBL/GenBank/DDBJ databases">
        <title>Sequencing the genomes of 1000 actinobacteria strains.</title>
        <authorList>
            <person name="Klenk H.-P."/>
        </authorList>
    </citation>
    <scope>NUCLEOTIDE SEQUENCE [LARGE SCALE GENOMIC DNA]</scope>
    <source>
        <strain evidence="7 8">DSM 44826</strain>
    </source>
</reference>
<dbReference type="InterPro" id="IPR017441">
    <property type="entry name" value="Protein_kinase_ATP_BS"/>
</dbReference>
<feature type="binding site" evidence="5">
    <location>
        <position position="39"/>
    </location>
    <ligand>
        <name>ATP</name>
        <dbReference type="ChEBI" id="CHEBI:30616"/>
    </ligand>
</feature>
<evidence type="ECO:0000256" key="4">
    <source>
        <dbReference type="ARBA" id="ARBA00022840"/>
    </source>
</evidence>
<evidence type="ECO:0000256" key="3">
    <source>
        <dbReference type="ARBA" id="ARBA00022777"/>
    </source>
</evidence>
<keyword evidence="8" id="KW-1185">Reference proteome</keyword>
<proteinExistence type="predicted"/>
<protein>
    <submittedName>
        <fullName evidence="7">Protein kinase-like protein</fullName>
    </submittedName>
</protein>
<dbReference type="Gene3D" id="1.10.510.10">
    <property type="entry name" value="Transferase(Phosphotransferase) domain 1"/>
    <property type="match status" value="1"/>
</dbReference>
<dbReference type="GO" id="GO:0005524">
    <property type="term" value="F:ATP binding"/>
    <property type="evidence" value="ECO:0007669"/>
    <property type="project" value="UniProtKB-UniRule"/>
</dbReference>
<keyword evidence="1" id="KW-0808">Transferase</keyword>
<accession>A0A561T610</accession>
<dbReference type="PANTHER" id="PTHR43289:SF34">
    <property type="entry name" value="SERINE_THREONINE-PROTEIN KINASE YBDM-RELATED"/>
    <property type="match status" value="1"/>
</dbReference>
<name>A0A561T610_9ACTN</name>
<evidence type="ECO:0000313" key="8">
    <source>
        <dbReference type="Proteomes" id="UP000317940"/>
    </source>
</evidence>
<dbReference type="GO" id="GO:0004674">
    <property type="term" value="F:protein serine/threonine kinase activity"/>
    <property type="evidence" value="ECO:0007669"/>
    <property type="project" value="TreeGrafter"/>
</dbReference>
<dbReference type="Gene3D" id="3.30.200.20">
    <property type="entry name" value="Phosphorylase Kinase, domain 1"/>
    <property type="match status" value="1"/>
</dbReference>
<organism evidence="7 8">
    <name type="scientific">Kitasatospora viridis</name>
    <dbReference type="NCBI Taxonomy" id="281105"/>
    <lineage>
        <taxon>Bacteria</taxon>
        <taxon>Bacillati</taxon>
        <taxon>Actinomycetota</taxon>
        <taxon>Actinomycetes</taxon>
        <taxon>Kitasatosporales</taxon>
        <taxon>Streptomycetaceae</taxon>
        <taxon>Kitasatospora</taxon>
    </lineage>
</organism>